<keyword evidence="5" id="KW-0813">Transport</keyword>
<evidence type="ECO:0000256" key="6">
    <source>
        <dbReference type="RuleBase" id="RU000320"/>
    </source>
</evidence>
<comment type="catalytic activity">
    <reaction evidence="5">
        <text>a quinone + NADH + 5 H(+)(in) = a quinol + NAD(+) + 4 H(+)(out)</text>
        <dbReference type="Rhea" id="RHEA:57888"/>
        <dbReference type="ChEBI" id="CHEBI:15378"/>
        <dbReference type="ChEBI" id="CHEBI:24646"/>
        <dbReference type="ChEBI" id="CHEBI:57540"/>
        <dbReference type="ChEBI" id="CHEBI:57945"/>
        <dbReference type="ChEBI" id="CHEBI:132124"/>
    </reaction>
</comment>
<evidence type="ECO:0000256" key="4">
    <source>
        <dbReference type="ARBA" id="ARBA00023136"/>
    </source>
</evidence>
<feature type="transmembrane region" description="Helical" evidence="5">
    <location>
        <begin position="397"/>
        <end position="417"/>
    </location>
</feature>
<organism evidence="8 9">
    <name type="scientific">Streptomonospora arabica</name>
    <dbReference type="NCBI Taxonomy" id="412417"/>
    <lineage>
        <taxon>Bacteria</taxon>
        <taxon>Bacillati</taxon>
        <taxon>Actinomycetota</taxon>
        <taxon>Actinomycetes</taxon>
        <taxon>Streptosporangiales</taxon>
        <taxon>Nocardiopsidaceae</taxon>
        <taxon>Streptomonospora</taxon>
    </lineage>
</organism>
<dbReference type="Proteomes" id="UP001595858">
    <property type="component" value="Unassembled WGS sequence"/>
</dbReference>
<dbReference type="Pfam" id="PF00361">
    <property type="entry name" value="Proton_antipo_M"/>
    <property type="match status" value="1"/>
</dbReference>
<proteinExistence type="inferred from homology"/>
<sequence length="476" mass="47631">MTTTTLIALAPETALALAAVAGLLLGSWLPRRRQWAVRALALAAVAAGLVATGLAAANPAHTAASGSYAVDIGLHAARAAVLAGTGLVVLAASDGLAGDRRESEAYVLLLLSAAGALVMAGANGLLVLVMGYLLASVPLYAMVAFAKDARGTEAGLKFFLLGALFSVVLLGGTTVLLAAGGATGYPLLAAGLPDAPPAAAAVGAVAVLAALLFKAGAVPAHFWVPDATEGAPAPVAAFITTVPKIGALVAVYRLGAALPLEAAGNWSLLVAAVSAATMVLGNLAAFAQDGVRRLLAYSTVGQVGFLLMAVAAYGRAQEALPALLYYLAAYTLANVGAFAAVCALPRAERLGQWRGLFGRRPWLALSLVVCLLGLVGTPPTAVFVGKLTVFTAAFDAGLVWLVVLAAATTAASLFYYLRWILPLFRPPEEGDADAAASGPAGRWGSAVAVAAAALSLLLGVAAGPVLDWLDSGVLAG</sequence>
<evidence type="ECO:0000313" key="8">
    <source>
        <dbReference type="EMBL" id="MFC4867112.1"/>
    </source>
</evidence>
<comment type="subcellular location">
    <subcellularLocation>
        <location evidence="5">Cell membrane</location>
        <topology evidence="5">Multi-pass membrane protein</topology>
    </subcellularLocation>
    <subcellularLocation>
        <location evidence="1">Endomembrane system</location>
        <topology evidence="1">Multi-pass membrane protein</topology>
    </subcellularLocation>
    <subcellularLocation>
        <location evidence="6">Membrane</location>
        <topology evidence="6">Multi-pass membrane protein</topology>
    </subcellularLocation>
</comment>
<evidence type="ECO:0000256" key="2">
    <source>
        <dbReference type="ARBA" id="ARBA00022692"/>
    </source>
</evidence>
<evidence type="ECO:0000256" key="3">
    <source>
        <dbReference type="ARBA" id="ARBA00022989"/>
    </source>
</evidence>
<evidence type="ECO:0000256" key="5">
    <source>
        <dbReference type="HAMAP-Rule" id="MF_00445"/>
    </source>
</evidence>
<feature type="transmembrane region" description="Helical" evidence="5">
    <location>
        <begin position="322"/>
        <end position="341"/>
    </location>
</feature>
<comment type="caution">
    <text evidence="8">The sequence shown here is derived from an EMBL/GenBank/DDBJ whole genome shotgun (WGS) entry which is preliminary data.</text>
</comment>
<dbReference type="EC" id="7.1.1.-" evidence="5"/>
<evidence type="ECO:0000256" key="1">
    <source>
        <dbReference type="ARBA" id="ARBA00004127"/>
    </source>
</evidence>
<feature type="transmembrane region" description="Helical" evidence="5">
    <location>
        <begin position="266"/>
        <end position="287"/>
    </location>
</feature>
<dbReference type="EMBL" id="JBHSIY010000008">
    <property type="protein sequence ID" value="MFC4867112.1"/>
    <property type="molecule type" value="Genomic_DNA"/>
</dbReference>
<feature type="transmembrane region" description="Helical" evidence="5">
    <location>
        <begin position="35"/>
        <end position="56"/>
    </location>
</feature>
<name>A0ABV9SPP7_9ACTN</name>
<keyword evidence="5" id="KW-0874">Quinone</keyword>
<feature type="transmembrane region" description="Helical" evidence="5">
    <location>
        <begin position="446"/>
        <end position="466"/>
    </location>
</feature>
<keyword evidence="4 5" id="KW-0472">Membrane</keyword>
<keyword evidence="3 5" id="KW-1133">Transmembrane helix</keyword>
<keyword evidence="5" id="KW-0520">NAD</keyword>
<feature type="transmembrane region" description="Helical" evidence="5">
    <location>
        <begin position="158"/>
        <end position="179"/>
    </location>
</feature>
<keyword evidence="9" id="KW-1185">Reference proteome</keyword>
<accession>A0ABV9SPP7</accession>
<feature type="transmembrane region" description="Helical" evidence="5">
    <location>
        <begin position="128"/>
        <end position="146"/>
    </location>
</feature>
<keyword evidence="2 5" id="KW-0812">Transmembrane</keyword>
<feature type="transmembrane region" description="Helical" evidence="5">
    <location>
        <begin position="76"/>
        <end position="93"/>
    </location>
</feature>
<comment type="subunit">
    <text evidence="5">NDH-1 is composed of 14 different subunits. Subunits NuoA, H, J, K, L, M, N constitute the membrane sector of the complex.</text>
</comment>
<evidence type="ECO:0000259" key="7">
    <source>
        <dbReference type="Pfam" id="PF00361"/>
    </source>
</evidence>
<feature type="transmembrane region" description="Helical" evidence="5">
    <location>
        <begin position="362"/>
        <end position="385"/>
    </location>
</feature>
<dbReference type="InterPro" id="IPR010096">
    <property type="entry name" value="NADH-Q_OxRdtase_suN/2"/>
</dbReference>
<dbReference type="RefSeq" id="WP_344147255.1">
    <property type="nucleotide sequence ID" value="NZ_BAAAQI010000020.1"/>
</dbReference>
<dbReference type="HAMAP" id="MF_00445">
    <property type="entry name" value="NDH1_NuoN_1"/>
    <property type="match status" value="1"/>
</dbReference>
<feature type="domain" description="NADH:quinone oxidoreductase/Mrp antiporter transmembrane" evidence="7">
    <location>
        <begin position="122"/>
        <end position="408"/>
    </location>
</feature>
<keyword evidence="5" id="KW-1278">Translocase</keyword>
<dbReference type="PANTHER" id="PTHR22773">
    <property type="entry name" value="NADH DEHYDROGENASE"/>
    <property type="match status" value="1"/>
</dbReference>
<feature type="transmembrane region" description="Helical" evidence="5">
    <location>
        <begin position="294"/>
        <end position="316"/>
    </location>
</feature>
<evidence type="ECO:0000313" key="9">
    <source>
        <dbReference type="Proteomes" id="UP001595858"/>
    </source>
</evidence>
<protein>
    <recommendedName>
        <fullName evidence="5">NADH-quinone oxidoreductase subunit N</fullName>
        <ecNumber evidence="5">7.1.1.-</ecNumber>
    </recommendedName>
    <alternativeName>
        <fullName evidence="5">NADH dehydrogenase I subunit N</fullName>
    </alternativeName>
    <alternativeName>
        <fullName evidence="5">NDH-1 subunit N</fullName>
    </alternativeName>
</protein>
<comment type="similarity">
    <text evidence="5">Belongs to the complex I subunit 2 family.</text>
</comment>
<feature type="transmembrane region" description="Helical" evidence="5">
    <location>
        <begin position="105"/>
        <end position="122"/>
    </location>
</feature>
<feature type="transmembrane region" description="Helical" evidence="5">
    <location>
        <begin position="199"/>
        <end position="223"/>
    </location>
</feature>
<feature type="transmembrane region" description="Helical" evidence="5">
    <location>
        <begin position="6"/>
        <end position="28"/>
    </location>
</feature>
<comment type="function">
    <text evidence="5">NDH-1 shuttles electrons from NADH, via FMN and iron-sulfur (Fe-S) centers, to quinones in the respiratory chain. The immediate electron acceptor for the enzyme in this species is believed to be a menaquinone. Couples the redox reaction to proton translocation (for every two electrons transferred, four hydrogen ions are translocated across the cytoplasmic membrane), and thus conserves the redox energy in a proton gradient.</text>
</comment>
<gene>
    <name evidence="5" type="primary">nuoN</name>
    <name evidence="8" type="ORF">ACFPCZ_10765</name>
</gene>
<feature type="transmembrane region" description="Helical" evidence="5">
    <location>
        <begin position="235"/>
        <end position="254"/>
    </location>
</feature>
<reference evidence="9" key="1">
    <citation type="journal article" date="2019" name="Int. J. Syst. Evol. Microbiol.">
        <title>The Global Catalogue of Microorganisms (GCM) 10K type strain sequencing project: providing services to taxonomists for standard genome sequencing and annotation.</title>
        <authorList>
            <consortium name="The Broad Institute Genomics Platform"/>
            <consortium name="The Broad Institute Genome Sequencing Center for Infectious Disease"/>
            <person name="Wu L."/>
            <person name="Ma J."/>
        </authorList>
    </citation>
    <scope>NUCLEOTIDE SEQUENCE [LARGE SCALE GENOMIC DNA]</scope>
    <source>
        <strain evidence="9">CGMCC 4.7304</strain>
    </source>
</reference>
<keyword evidence="5" id="KW-1003">Cell membrane</keyword>
<dbReference type="InterPro" id="IPR001750">
    <property type="entry name" value="ND/Mrp_TM"/>
</dbReference>